<dbReference type="Gene3D" id="3.60.10.10">
    <property type="entry name" value="Endonuclease/exonuclease/phosphatase"/>
    <property type="match status" value="1"/>
</dbReference>
<organism evidence="1 2">
    <name type="scientific">Macrophomina phaseolina</name>
    <dbReference type="NCBI Taxonomy" id="35725"/>
    <lineage>
        <taxon>Eukaryota</taxon>
        <taxon>Fungi</taxon>
        <taxon>Dikarya</taxon>
        <taxon>Ascomycota</taxon>
        <taxon>Pezizomycotina</taxon>
        <taxon>Dothideomycetes</taxon>
        <taxon>Dothideomycetes incertae sedis</taxon>
        <taxon>Botryosphaeriales</taxon>
        <taxon>Botryosphaeriaceae</taxon>
        <taxon>Macrophomina</taxon>
    </lineage>
</organism>
<evidence type="ECO:0000313" key="2">
    <source>
        <dbReference type="Proteomes" id="UP000774617"/>
    </source>
</evidence>
<accession>A0ABQ8FQY6</accession>
<name>A0ABQ8FQY6_9PEZI</name>
<comment type="caution">
    <text evidence="1">The sequence shown here is derived from an EMBL/GenBank/DDBJ whole genome shotgun (WGS) entry which is preliminary data.</text>
</comment>
<evidence type="ECO:0008006" key="3">
    <source>
        <dbReference type="Google" id="ProtNLM"/>
    </source>
</evidence>
<dbReference type="InterPro" id="IPR036691">
    <property type="entry name" value="Endo/exonu/phosph_ase_sf"/>
</dbReference>
<proteinExistence type="predicted"/>
<evidence type="ECO:0000313" key="1">
    <source>
        <dbReference type="EMBL" id="KAH7014064.1"/>
    </source>
</evidence>
<reference evidence="1 2" key="1">
    <citation type="journal article" date="2021" name="Nat. Commun.">
        <title>Genetic determinants of endophytism in the Arabidopsis root mycobiome.</title>
        <authorList>
            <person name="Mesny F."/>
            <person name="Miyauchi S."/>
            <person name="Thiergart T."/>
            <person name="Pickel B."/>
            <person name="Atanasova L."/>
            <person name="Karlsson M."/>
            <person name="Huettel B."/>
            <person name="Barry K.W."/>
            <person name="Haridas S."/>
            <person name="Chen C."/>
            <person name="Bauer D."/>
            <person name="Andreopoulos W."/>
            <person name="Pangilinan J."/>
            <person name="LaButti K."/>
            <person name="Riley R."/>
            <person name="Lipzen A."/>
            <person name="Clum A."/>
            <person name="Drula E."/>
            <person name="Henrissat B."/>
            <person name="Kohler A."/>
            <person name="Grigoriev I.V."/>
            <person name="Martin F.M."/>
            <person name="Hacquard S."/>
        </authorList>
    </citation>
    <scope>NUCLEOTIDE SEQUENCE [LARGE SCALE GENOMIC DNA]</scope>
    <source>
        <strain evidence="1 2">MPI-SDFR-AT-0080</strain>
    </source>
</reference>
<dbReference type="EMBL" id="JAGTJR010000081">
    <property type="protein sequence ID" value="KAH7014064.1"/>
    <property type="molecule type" value="Genomic_DNA"/>
</dbReference>
<sequence length="107" mass="12470">MIALQHNCRKMHATTMAAIETALERQAKIVCLQEPCIGQTNEISHPGFQIRWPERVERTERRVLVAFSKDILNSIVIEDRTDLIKDPNIQCFDIWGNNRTRRTQILN</sequence>
<dbReference type="SUPFAM" id="SSF56219">
    <property type="entry name" value="DNase I-like"/>
    <property type="match status" value="1"/>
</dbReference>
<dbReference type="Proteomes" id="UP000774617">
    <property type="component" value="Unassembled WGS sequence"/>
</dbReference>
<gene>
    <name evidence="1" type="ORF">B0J12DRAFT_529137</name>
</gene>
<protein>
    <recommendedName>
        <fullName evidence="3">Endonuclease/exonuclease/phosphatase</fullName>
    </recommendedName>
</protein>
<feature type="non-terminal residue" evidence="1">
    <location>
        <position position="107"/>
    </location>
</feature>
<keyword evidence="2" id="KW-1185">Reference proteome</keyword>